<sequence>MQFWEAGGEKYVRDGQDLMGFIEKGARFIQQRRLKSLELLRSRACNCFLQFQEFVPSYRIQWWCSEKTMAGDCSGLR</sequence>
<evidence type="ECO:0000313" key="1">
    <source>
        <dbReference type="EMBL" id="KAK9284803.1"/>
    </source>
</evidence>
<gene>
    <name evidence="1" type="ORF">L1049_023980</name>
</gene>
<accession>A0AAP0RV92</accession>
<protein>
    <submittedName>
        <fullName evidence="1">Uncharacterized protein</fullName>
    </submittedName>
</protein>
<evidence type="ECO:0000313" key="2">
    <source>
        <dbReference type="Proteomes" id="UP001415857"/>
    </source>
</evidence>
<name>A0AAP0RV92_LIQFO</name>
<keyword evidence="2" id="KW-1185">Reference proteome</keyword>
<proteinExistence type="predicted"/>
<dbReference type="EMBL" id="JBBPBK010000005">
    <property type="protein sequence ID" value="KAK9284803.1"/>
    <property type="molecule type" value="Genomic_DNA"/>
</dbReference>
<reference evidence="1 2" key="1">
    <citation type="journal article" date="2024" name="Plant J.">
        <title>Genome sequences and population genomics reveal climatic adaptation and genomic divergence between two closely related sweetgum species.</title>
        <authorList>
            <person name="Xu W.Q."/>
            <person name="Ren C.Q."/>
            <person name="Zhang X.Y."/>
            <person name="Comes H.P."/>
            <person name="Liu X.H."/>
            <person name="Li Y.G."/>
            <person name="Kettle C.J."/>
            <person name="Jalonen R."/>
            <person name="Gaisberger H."/>
            <person name="Ma Y.Z."/>
            <person name="Qiu Y.X."/>
        </authorList>
    </citation>
    <scope>NUCLEOTIDE SEQUENCE [LARGE SCALE GENOMIC DNA]</scope>
    <source>
        <strain evidence="1">Hangzhou</strain>
    </source>
</reference>
<dbReference type="Proteomes" id="UP001415857">
    <property type="component" value="Unassembled WGS sequence"/>
</dbReference>
<dbReference type="AlphaFoldDB" id="A0AAP0RV92"/>
<organism evidence="1 2">
    <name type="scientific">Liquidambar formosana</name>
    <name type="common">Formosan gum</name>
    <dbReference type="NCBI Taxonomy" id="63359"/>
    <lineage>
        <taxon>Eukaryota</taxon>
        <taxon>Viridiplantae</taxon>
        <taxon>Streptophyta</taxon>
        <taxon>Embryophyta</taxon>
        <taxon>Tracheophyta</taxon>
        <taxon>Spermatophyta</taxon>
        <taxon>Magnoliopsida</taxon>
        <taxon>eudicotyledons</taxon>
        <taxon>Gunneridae</taxon>
        <taxon>Pentapetalae</taxon>
        <taxon>Saxifragales</taxon>
        <taxon>Altingiaceae</taxon>
        <taxon>Liquidambar</taxon>
    </lineage>
</organism>
<comment type="caution">
    <text evidence="1">The sequence shown here is derived from an EMBL/GenBank/DDBJ whole genome shotgun (WGS) entry which is preliminary data.</text>
</comment>